<name>A0ACC2E905_DIPCM</name>
<evidence type="ECO:0000313" key="1">
    <source>
        <dbReference type="EMBL" id="KAJ7562897.1"/>
    </source>
</evidence>
<organism evidence="1 2">
    <name type="scientific">Diphasiastrum complanatum</name>
    <name type="common">Issler's clubmoss</name>
    <name type="synonym">Lycopodium complanatum</name>
    <dbReference type="NCBI Taxonomy" id="34168"/>
    <lineage>
        <taxon>Eukaryota</taxon>
        <taxon>Viridiplantae</taxon>
        <taxon>Streptophyta</taxon>
        <taxon>Embryophyta</taxon>
        <taxon>Tracheophyta</taxon>
        <taxon>Lycopodiopsida</taxon>
        <taxon>Lycopodiales</taxon>
        <taxon>Lycopodiaceae</taxon>
        <taxon>Lycopodioideae</taxon>
        <taxon>Diphasiastrum</taxon>
    </lineage>
</organism>
<reference evidence="2" key="1">
    <citation type="journal article" date="2024" name="Proc. Natl. Acad. Sci. U.S.A.">
        <title>Extraordinary preservation of gene collinearity over three hundred million years revealed in homosporous lycophytes.</title>
        <authorList>
            <person name="Li C."/>
            <person name="Wickell D."/>
            <person name="Kuo L.Y."/>
            <person name="Chen X."/>
            <person name="Nie B."/>
            <person name="Liao X."/>
            <person name="Peng D."/>
            <person name="Ji J."/>
            <person name="Jenkins J."/>
            <person name="Williams M."/>
            <person name="Shu S."/>
            <person name="Plott C."/>
            <person name="Barry K."/>
            <person name="Rajasekar S."/>
            <person name="Grimwood J."/>
            <person name="Han X."/>
            <person name="Sun S."/>
            <person name="Hou Z."/>
            <person name="He W."/>
            <person name="Dai G."/>
            <person name="Sun C."/>
            <person name="Schmutz J."/>
            <person name="Leebens-Mack J.H."/>
            <person name="Li F.W."/>
            <person name="Wang L."/>
        </authorList>
    </citation>
    <scope>NUCLEOTIDE SEQUENCE [LARGE SCALE GENOMIC DNA]</scope>
    <source>
        <strain evidence="2">cv. PW_Plant_1</strain>
    </source>
</reference>
<sequence>MSQQQFYQTQMINPLGSGKYPGETAAQLPPSMPSDANDLEEIKVDHLDRGDEFEDQIFRRTSRSATKNLVAERKRRQEINEKLYMLRSLVPNVSKLDKASILGDATIYIQEMQKKIHGMEKAFESGEQSHFSHINANVQLATKTKEQEAHKASIVAHKSFSQLEMMDQNTVCKSSSYSQGQDRSSTALNSVQVFRLKEDIYQLLIVTNNQPKVLSNVVVALESHGLEIHQGTLNASIDNCLCHFTVKMEGWETMDVEQVEKLMQDELLNYGI</sequence>
<accession>A0ACC2E905</accession>
<dbReference type="EMBL" id="CM055094">
    <property type="protein sequence ID" value="KAJ7562897.1"/>
    <property type="molecule type" value="Genomic_DNA"/>
</dbReference>
<proteinExistence type="predicted"/>
<gene>
    <name evidence="1" type="ORF">O6H91_03G088000</name>
</gene>
<comment type="caution">
    <text evidence="1">The sequence shown here is derived from an EMBL/GenBank/DDBJ whole genome shotgun (WGS) entry which is preliminary data.</text>
</comment>
<evidence type="ECO:0000313" key="2">
    <source>
        <dbReference type="Proteomes" id="UP001162992"/>
    </source>
</evidence>
<protein>
    <submittedName>
        <fullName evidence="1">Uncharacterized protein</fullName>
    </submittedName>
</protein>
<keyword evidence="2" id="KW-1185">Reference proteome</keyword>
<dbReference type="Proteomes" id="UP001162992">
    <property type="component" value="Chromosome 3"/>
</dbReference>